<evidence type="ECO:0000313" key="2">
    <source>
        <dbReference type="EMBL" id="KAK2087731.1"/>
    </source>
</evidence>
<reference evidence="2 3" key="1">
    <citation type="submission" date="2023-05" db="EMBL/GenBank/DDBJ databases">
        <title>B98-5 Cell Line De Novo Hybrid Assembly: An Optical Mapping Approach.</title>
        <authorList>
            <person name="Kananen K."/>
            <person name="Auerbach J.A."/>
            <person name="Kautto E."/>
            <person name="Blachly J.S."/>
        </authorList>
    </citation>
    <scope>NUCLEOTIDE SEQUENCE [LARGE SCALE GENOMIC DNA]</scope>
    <source>
        <strain evidence="2">B95-8</strain>
        <tissue evidence="2">Cell line</tissue>
    </source>
</reference>
<gene>
    <name evidence="2" type="ORF">P7K49_033638</name>
</gene>
<organism evidence="2 3">
    <name type="scientific">Saguinus oedipus</name>
    <name type="common">Cotton-top tamarin</name>
    <name type="synonym">Oedipomidas oedipus</name>
    <dbReference type="NCBI Taxonomy" id="9490"/>
    <lineage>
        <taxon>Eukaryota</taxon>
        <taxon>Metazoa</taxon>
        <taxon>Chordata</taxon>
        <taxon>Craniata</taxon>
        <taxon>Vertebrata</taxon>
        <taxon>Euteleostomi</taxon>
        <taxon>Mammalia</taxon>
        <taxon>Eutheria</taxon>
        <taxon>Euarchontoglires</taxon>
        <taxon>Primates</taxon>
        <taxon>Haplorrhini</taxon>
        <taxon>Platyrrhini</taxon>
        <taxon>Cebidae</taxon>
        <taxon>Callitrichinae</taxon>
        <taxon>Saguinus</taxon>
    </lineage>
</organism>
<feature type="compositionally biased region" description="Polar residues" evidence="1">
    <location>
        <begin position="101"/>
        <end position="112"/>
    </location>
</feature>
<dbReference type="Proteomes" id="UP001266305">
    <property type="component" value="Unassembled WGS sequence"/>
</dbReference>
<evidence type="ECO:0000256" key="1">
    <source>
        <dbReference type="SAM" id="MobiDB-lite"/>
    </source>
</evidence>
<feature type="region of interest" description="Disordered" evidence="1">
    <location>
        <begin position="79"/>
        <end position="123"/>
    </location>
</feature>
<proteinExistence type="predicted"/>
<comment type="caution">
    <text evidence="2">The sequence shown here is derived from an EMBL/GenBank/DDBJ whole genome shotgun (WGS) entry which is preliminary data.</text>
</comment>
<protein>
    <submittedName>
        <fullName evidence="2">Uncharacterized protein</fullName>
    </submittedName>
</protein>
<evidence type="ECO:0000313" key="3">
    <source>
        <dbReference type="Proteomes" id="UP001266305"/>
    </source>
</evidence>
<accession>A0ABQ9TSI6</accession>
<sequence length="123" mass="12436">MGASSVAQSRPKGSMLIGITARPYHRALAGERLTVALQMSHATGLALVHSPAPVASDTAKSPRPVPTVLSRALQLSRDAAMMPSGATGHHAELGELDEALSQASGSSGSNDIISKAGVTDATP</sequence>
<keyword evidence="3" id="KW-1185">Reference proteome</keyword>
<name>A0ABQ9TSI6_SAGOE</name>
<dbReference type="EMBL" id="JASSZA010000019">
    <property type="protein sequence ID" value="KAK2087731.1"/>
    <property type="molecule type" value="Genomic_DNA"/>
</dbReference>